<evidence type="ECO:0000256" key="2">
    <source>
        <dbReference type="ARBA" id="ARBA00023163"/>
    </source>
</evidence>
<feature type="short sequence motif" description="VHIID" evidence="3">
    <location>
        <begin position="152"/>
        <end position="156"/>
    </location>
</feature>
<evidence type="ECO:0000256" key="1">
    <source>
        <dbReference type="ARBA" id="ARBA00023015"/>
    </source>
</evidence>
<dbReference type="EnsemblPlants" id="OGLUM05G23020.1">
    <property type="protein sequence ID" value="OGLUM05G23020.1"/>
    <property type="gene ID" value="OGLUM05G23020"/>
</dbReference>
<accession>A0A0E0A187</accession>
<dbReference type="PANTHER" id="PTHR31636">
    <property type="entry name" value="OSJNBA0084A10.13 PROTEIN-RELATED"/>
    <property type="match status" value="1"/>
</dbReference>
<dbReference type="Gramene" id="OGLUM05G23020.1">
    <property type="protein sequence ID" value="OGLUM05G23020.1"/>
    <property type="gene ID" value="OGLUM05G23020"/>
</dbReference>
<organism evidence="4">
    <name type="scientific">Oryza glumipatula</name>
    <dbReference type="NCBI Taxonomy" id="40148"/>
    <lineage>
        <taxon>Eukaryota</taxon>
        <taxon>Viridiplantae</taxon>
        <taxon>Streptophyta</taxon>
        <taxon>Embryophyta</taxon>
        <taxon>Tracheophyta</taxon>
        <taxon>Spermatophyta</taxon>
        <taxon>Magnoliopsida</taxon>
        <taxon>Liliopsida</taxon>
        <taxon>Poales</taxon>
        <taxon>Poaceae</taxon>
        <taxon>BOP clade</taxon>
        <taxon>Oryzoideae</taxon>
        <taxon>Oryzeae</taxon>
        <taxon>Oryzinae</taxon>
        <taxon>Oryza</taxon>
    </lineage>
</organism>
<dbReference type="PROSITE" id="PS50985">
    <property type="entry name" value="GRAS"/>
    <property type="match status" value="1"/>
</dbReference>
<dbReference type="Proteomes" id="UP000026961">
    <property type="component" value="Chromosome 5"/>
</dbReference>
<feature type="region of interest" description="SAW" evidence="3">
    <location>
        <begin position="351"/>
        <end position="423"/>
    </location>
</feature>
<dbReference type="HOGENOM" id="CLU_011924_5_0_1"/>
<proteinExistence type="inferred from homology"/>
<comment type="similarity">
    <text evidence="3">Belongs to the GRAS family.</text>
</comment>
<evidence type="ECO:0000313" key="4">
    <source>
        <dbReference type="EnsemblPlants" id="OGLUM05G23020.1"/>
    </source>
</evidence>
<dbReference type="InterPro" id="IPR005202">
    <property type="entry name" value="TF_GRAS"/>
</dbReference>
<name>A0A0E0A187_9ORYZ</name>
<reference evidence="4" key="1">
    <citation type="submission" date="2015-04" db="UniProtKB">
        <authorList>
            <consortium name="EnsemblPlants"/>
        </authorList>
    </citation>
    <scope>IDENTIFICATION</scope>
</reference>
<evidence type="ECO:0000256" key="3">
    <source>
        <dbReference type="PROSITE-ProRule" id="PRU01191"/>
    </source>
</evidence>
<protein>
    <submittedName>
        <fullName evidence="4">Uncharacterized protein</fullName>
    </submittedName>
</protein>
<dbReference type="Pfam" id="PF03514">
    <property type="entry name" value="GRAS"/>
    <property type="match status" value="1"/>
</dbReference>
<keyword evidence="2" id="KW-0804">Transcription</keyword>
<comment type="caution">
    <text evidence="3">Lacks conserved residue(s) required for the propagation of feature annotation.</text>
</comment>
<dbReference type="AlphaFoldDB" id="A0A0E0A187"/>
<keyword evidence="1" id="KW-0805">Transcription regulation</keyword>
<keyword evidence="5" id="KW-1185">Reference proteome</keyword>
<feature type="region of interest" description="Leucine repeat II (LRII)" evidence="3">
    <location>
        <begin position="203"/>
        <end position="235"/>
    </location>
</feature>
<reference evidence="4" key="2">
    <citation type="submission" date="2018-05" db="EMBL/GenBank/DDBJ databases">
        <title>OgluRS3 (Oryza glumaepatula Reference Sequence Version 3).</title>
        <authorList>
            <person name="Zhang J."/>
            <person name="Kudrna D."/>
            <person name="Lee S."/>
            <person name="Talag J."/>
            <person name="Welchert J."/>
            <person name="Wing R.A."/>
        </authorList>
    </citation>
    <scope>NUCLEOTIDE SEQUENCE [LARGE SCALE GENOMIC DNA]</scope>
</reference>
<dbReference type="eggNOG" id="ENOG502QR1S">
    <property type="taxonomic scope" value="Eukaryota"/>
</dbReference>
<dbReference type="STRING" id="40148.A0A0E0A187"/>
<sequence length="425" mass="45477">MDMEHELRGGGVGAAAHGHGSICFSGGPVLVDGRRIQQLLLHCAAALESNDVTLAQQAMWVLNNIASSQGDPSQRLTSWLLRALVARACRLCAAAPAGAAVEFLERGRAPPWGRAMSVMELADYVDLTPWHRFGFTASNAAILRAVAGASAVHVVDLSVTHCMQWPTLIDVLSKRPGGAPAIRITVPSVRPAVPPLLAVSSSELGARLAIFAKSKGVQLEFNVVESATTTSPKKTSTTLCQELASVLSDPPSLGLRDGEAVVVNCQSWLRHVAPDTRDLFLDTVRALNPCLVTVTDEDADLGSPSLASRMAGCFDFHWILLDALDMSAPKDSPRRLEQEAAVGRKIESVIGEEDGAERSEPGARLAERMSRKGFAGVVFDEEAAAEVWRLLSEHATGWGVKREDDMLVLTWKGHAAVFTGAWTPN</sequence>
<evidence type="ECO:0000313" key="5">
    <source>
        <dbReference type="Proteomes" id="UP000026961"/>
    </source>
</evidence>